<feature type="transmembrane region" description="Helical" evidence="1">
    <location>
        <begin position="38"/>
        <end position="57"/>
    </location>
</feature>
<evidence type="ECO:0000313" key="2">
    <source>
        <dbReference type="EMBL" id="MBI4132294.1"/>
    </source>
</evidence>
<dbReference type="AlphaFoldDB" id="A0A932YY19"/>
<evidence type="ECO:0000313" key="3">
    <source>
        <dbReference type="Proteomes" id="UP000704960"/>
    </source>
</evidence>
<evidence type="ECO:0000256" key="1">
    <source>
        <dbReference type="SAM" id="Phobius"/>
    </source>
</evidence>
<keyword evidence="1" id="KW-1133">Transmembrane helix</keyword>
<sequence length="80" mass="8611">MALTRLTAGERRRIAQRGGSPPGRVLLPAATHKKRERLTLVNAAIAAAIALGLWALLGRFGSVSGGWLWYRLAEVLLPPV</sequence>
<comment type="caution">
    <text evidence="2">The sequence shown here is derived from an EMBL/GenBank/DDBJ whole genome shotgun (WGS) entry which is preliminary data.</text>
</comment>
<name>A0A932YY19_9BACT</name>
<reference evidence="2" key="1">
    <citation type="submission" date="2020-07" db="EMBL/GenBank/DDBJ databases">
        <title>Huge and variable diversity of episymbiotic CPR bacteria and DPANN archaea in groundwater ecosystems.</title>
        <authorList>
            <person name="He C.Y."/>
            <person name="Keren R."/>
            <person name="Whittaker M."/>
            <person name="Farag I.F."/>
            <person name="Doudna J."/>
            <person name="Cate J.H.D."/>
            <person name="Banfield J.F."/>
        </authorList>
    </citation>
    <scope>NUCLEOTIDE SEQUENCE</scope>
    <source>
        <strain evidence="2">NC_groundwater_1226_Ag_S-0.1um_59_124</strain>
    </source>
</reference>
<dbReference type="Proteomes" id="UP000704960">
    <property type="component" value="Unassembled WGS sequence"/>
</dbReference>
<keyword evidence="1" id="KW-0472">Membrane</keyword>
<accession>A0A932YY19</accession>
<dbReference type="EMBL" id="JACQMJ010000007">
    <property type="protein sequence ID" value="MBI4132294.1"/>
    <property type="molecule type" value="Genomic_DNA"/>
</dbReference>
<keyword evidence="1" id="KW-0812">Transmembrane</keyword>
<protein>
    <submittedName>
        <fullName evidence="2">Uncharacterized protein</fullName>
    </submittedName>
</protein>
<gene>
    <name evidence="2" type="ORF">HY474_01545</name>
</gene>
<organism evidence="2 3">
    <name type="scientific">Candidatus Sungiibacteriota bacterium</name>
    <dbReference type="NCBI Taxonomy" id="2750080"/>
    <lineage>
        <taxon>Bacteria</taxon>
        <taxon>Candidatus Sungiibacteriota</taxon>
    </lineage>
</organism>
<proteinExistence type="predicted"/>